<evidence type="ECO:0000313" key="7">
    <source>
        <dbReference type="Proteomes" id="UP000596660"/>
    </source>
</evidence>
<dbReference type="EnsemblPlants" id="AUR62025455-RA">
    <property type="protein sequence ID" value="AUR62025455-RA:cds"/>
    <property type="gene ID" value="AUR62025455"/>
</dbReference>
<feature type="compositionally biased region" description="Polar residues" evidence="3">
    <location>
        <begin position="108"/>
        <end position="117"/>
    </location>
</feature>
<feature type="domain" description="Pre-SET" evidence="5">
    <location>
        <begin position="545"/>
        <end position="641"/>
    </location>
</feature>
<dbReference type="Pfam" id="PF05033">
    <property type="entry name" value="Pre-SET"/>
    <property type="match status" value="1"/>
</dbReference>
<organism evidence="6 7">
    <name type="scientific">Chenopodium quinoa</name>
    <name type="common">Quinoa</name>
    <dbReference type="NCBI Taxonomy" id="63459"/>
    <lineage>
        <taxon>Eukaryota</taxon>
        <taxon>Viridiplantae</taxon>
        <taxon>Streptophyta</taxon>
        <taxon>Embryophyta</taxon>
        <taxon>Tracheophyta</taxon>
        <taxon>Spermatophyta</taxon>
        <taxon>Magnoliopsida</taxon>
        <taxon>eudicotyledons</taxon>
        <taxon>Gunneridae</taxon>
        <taxon>Pentapetalae</taxon>
        <taxon>Caryophyllales</taxon>
        <taxon>Chenopodiaceae</taxon>
        <taxon>Chenopodioideae</taxon>
        <taxon>Atripliceae</taxon>
        <taxon>Chenopodium</taxon>
    </lineage>
</organism>
<evidence type="ECO:0000256" key="2">
    <source>
        <dbReference type="ARBA" id="ARBA00022454"/>
    </source>
</evidence>
<dbReference type="GO" id="GO:0005694">
    <property type="term" value="C:chromosome"/>
    <property type="evidence" value="ECO:0007669"/>
    <property type="project" value="UniProtKB-SubCell"/>
</dbReference>
<keyword evidence="7" id="KW-1185">Reference proteome</keyword>
<comment type="subcellular location">
    <subcellularLocation>
        <location evidence="1">Chromosome</location>
    </subcellularLocation>
</comment>
<keyword evidence="2" id="KW-0158">Chromosome</keyword>
<dbReference type="SMART" id="SM00317">
    <property type="entry name" value="SET"/>
    <property type="match status" value="1"/>
</dbReference>
<dbReference type="Gramene" id="AUR62025455-RA">
    <property type="protein sequence ID" value="AUR62025455-RA:cds"/>
    <property type="gene ID" value="AUR62025455"/>
</dbReference>
<dbReference type="Pfam" id="PF10440">
    <property type="entry name" value="WIYLD"/>
    <property type="match status" value="1"/>
</dbReference>
<dbReference type="AlphaFoldDB" id="A0A803M979"/>
<reference evidence="6" key="1">
    <citation type="journal article" date="2017" name="Nature">
        <title>The genome of Chenopodium quinoa.</title>
        <authorList>
            <person name="Jarvis D.E."/>
            <person name="Ho Y.S."/>
            <person name="Lightfoot D.J."/>
            <person name="Schmoeckel S.M."/>
            <person name="Li B."/>
            <person name="Borm T.J.A."/>
            <person name="Ohyanagi H."/>
            <person name="Mineta K."/>
            <person name="Michell C.T."/>
            <person name="Saber N."/>
            <person name="Kharbatia N.M."/>
            <person name="Rupper R.R."/>
            <person name="Sharp A.R."/>
            <person name="Dally N."/>
            <person name="Boughton B.A."/>
            <person name="Woo Y.H."/>
            <person name="Gao G."/>
            <person name="Schijlen E.G.W.M."/>
            <person name="Guo X."/>
            <person name="Momin A.A."/>
            <person name="Negrao S."/>
            <person name="Al-Babili S."/>
            <person name="Gehring C."/>
            <person name="Roessner U."/>
            <person name="Jung C."/>
            <person name="Murphy K."/>
            <person name="Arold S.T."/>
            <person name="Gojobori T."/>
            <person name="van der Linden C.G."/>
            <person name="van Loo E.N."/>
            <person name="Jellen E.N."/>
            <person name="Maughan P.J."/>
            <person name="Tester M."/>
        </authorList>
    </citation>
    <scope>NUCLEOTIDE SEQUENCE [LARGE SCALE GENOMIC DNA]</scope>
    <source>
        <strain evidence="6">cv. PI 614886</strain>
    </source>
</reference>
<dbReference type="InterPro" id="IPR043017">
    <property type="entry name" value="WIYLD_dom_sf"/>
</dbReference>
<dbReference type="GO" id="GO:0042054">
    <property type="term" value="F:histone methyltransferase activity"/>
    <property type="evidence" value="ECO:0007669"/>
    <property type="project" value="InterPro"/>
</dbReference>
<dbReference type="PROSITE" id="PS50867">
    <property type="entry name" value="PRE_SET"/>
    <property type="match status" value="1"/>
</dbReference>
<dbReference type="InterPro" id="IPR018848">
    <property type="entry name" value="WIYLD_domain"/>
</dbReference>
<proteinExistence type="predicted"/>
<dbReference type="GO" id="GO:0008270">
    <property type="term" value="F:zinc ion binding"/>
    <property type="evidence" value="ECO:0007669"/>
    <property type="project" value="InterPro"/>
</dbReference>
<feature type="region of interest" description="Disordered" evidence="3">
    <location>
        <begin position="59"/>
        <end position="213"/>
    </location>
</feature>
<dbReference type="PANTHER" id="PTHR46450:SF1">
    <property type="entry name" value="INACTIVE HISTONE-LYSINE N-METHYLTRANSFERASE SUVR1-RELATED"/>
    <property type="match status" value="1"/>
</dbReference>
<dbReference type="InterPro" id="IPR007728">
    <property type="entry name" value="Pre-SET_dom"/>
</dbReference>
<evidence type="ECO:0000256" key="1">
    <source>
        <dbReference type="ARBA" id="ARBA00004286"/>
    </source>
</evidence>
<dbReference type="PROSITE" id="PS51580">
    <property type="entry name" value="SAM_MT43_3"/>
    <property type="match status" value="1"/>
</dbReference>
<feature type="domain" description="SET" evidence="4">
    <location>
        <begin position="644"/>
        <end position="771"/>
    </location>
</feature>
<dbReference type="InterPro" id="IPR025776">
    <property type="entry name" value="SUVR4/1/2"/>
</dbReference>
<dbReference type="Gene3D" id="1.10.8.850">
    <property type="entry name" value="Histone-lysine N methyltransferase , C-terminal domain-like"/>
    <property type="match status" value="1"/>
</dbReference>
<dbReference type="CDD" id="cd10538">
    <property type="entry name" value="SET_SETDB-like"/>
    <property type="match status" value="1"/>
</dbReference>
<protein>
    <submittedName>
        <fullName evidence="6">Uncharacterized protein</fullName>
    </submittedName>
</protein>
<dbReference type="Pfam" id="PF00856">
    <property type="entry name" value="SET"/>
    <property type="match status" value="1"/>
</dbReference>
<reference evidence="6" key="2">
    <citation type="submission" date="2021-03" db="UniProtKB">
        <authorList>
            <consortium name="EnsemblPlants"/>
        </authorList>
    </citation>
    <scope>IDENTIFICATION</scope>
</reference>
<dbReference type="PANTHER" id="PTHR46450">
    <property type="entry name" value="INACTIVE HISTONE-LYSINE N-METHYLTRANSFERASE SUVR1-RELATED"/>
    <property type="match status" value="1"/>
</dbReference>
<dbReference type="GO" id="GO:0005634">
    <property type="term" value="C:nucleus"/>
    <property type="evidence" value="ECO:0007669"/>
    <property type="project" value="InterPro"/>
</dbReference>
<dbReference type="InterPro" id="IPR046341">
    <property type="entry name" value="SET_dom_sf"/>
</dbReference>
<evidence type="ECO:0000313" key="6">
    <source>
        <dbReference type="EnsemblPlants" id="AUR62025455-RA:cds"/>
    </source>
</evidence>
<sequence length="824" mass="91020">MAPGKVKAAFKAMKDIGIPEEKTKPALKKLLKLFDKNWDLIEEENYRVLADTIFEYEDSEAAEKEKKKIPGNVDQEEAFEEAAPVQDEVQDEPERPLKRLRLKHQGQDAPSQGQHSPPSACAFKTPKLEPGESEVSLGQRTQPTGSPQPVAFTRNKGKQPVSPQVSQRDKRTAPERASQALQIKEPRAEPVVNPRQKQPNTILLKPKDEPFTEDMMTPAPLAVLPPVRSHKEVPSNSSNPVGSQAEFMRQEVPSNSGNAVCSQNGQDSRASKSVGVIDKGLGTLASPNAQENHIQEAEDSKRTPANIDIAASSLGEVRLSLSCNPGPQGNDFYFPDLQVVLKKVNDNCLTKYKITDPEFSVMKVMEDFCECAGKLGTKADDMNQEGSSQQDAGVIDCNGTGCLQLNGSINAESSDNVAATTEMTAPDASNPTSAFNCKPVDVHSDINATDNHCAEKDSNVTDSNVNSLVVVQQQQIIPSSLEILDVTSDISRGIEAVKVSVEKSNCDSLPLFHYIPQNVISHNADLSFSLAQIGDQDCCHSCLGDCLALSSSCNCARRNGGKYSYNSDGLVKEEFLDKCISMVQNPQKDYLVYCKECPLERLKNEDMLDPCKGHLRRTFIKECWTKCGCNKHCGNKVIQHGISHNLQVFWTAEGKGWGLRTLENLPKGTFVCEYVGEILTSTELHKRNLRRSNDKHSYAVLLDTEWGTRALKESEILCLDATLYGNVARCSDANLIEIPVEVETPNHHYYHVALFTTRAVNAFEELTWDYGVDFDDGEHPIKAFRCLCGSSFCRNMKRSNMTALVDVVRYLDVPLLIREDLGLP</sequence>
<accession>A0A803M979</accession>
<dbReference type="PROSITE" id="PS50280">
    <property type="entry name" value="SET"/>
    <property type="match status" value="1"/>
</dbReference>
<dbReference type="Gene3D" id="2.170.270.10">
    <property type="entry name" value="SET domain"/>
    <property type="match status" value="1"/>
</dbReference>
<evidence type="ECO:0000256" key="3">
    <source>
        <dbReference type="SAM" id="MobiDB-lite"/>
    </source>
</evidence>
<dbReference type="InterPro" id="IPR001214">
    <property type="entry name" value="SET_dom"/>
</dbReference>
<name>A0A803M979_CHEQI</name>
<evidence type="ECO:0000259" key="4">
    <source>
        <dbReference type="PROSITE" id="PS50280"/>
    </source>
</evidence>
<dbReference type="OMA" id="KICPNER"/>
<feature type="compositionally biased region" description="Polar residues" evidence="3">
    <location>
        <begin position="136"/>
        <end position="147"/>
    </location>
</feature>
<evidence type="ECO:0000259" key="5">
    <source>
        <dbReference type="PROSITE" id="PS50867"/>
    </source>
</evidence>
<dbReference type="SMART" id="SM00468">
    <property type="entry name" value="PreSET"/>
    <property type="match status" value="1"/>
</dbReference>
<dbReference type="Proteomes" id="UP000596660">
    <property type="component" value="Unplaced"/>
</dbReference>
<dbReference type="SUPFAM" id="SSF82199">
    <property type="entry name" value="SET domain"/>
    <property type="match status" value="1"/>
</dbReference>